<evidence type="ECO:0000313" key="2">
    <source>
        <dbReference type="EMBL" id="KAK4124319.1"/>
    </source>
</evidence>
<evidence type="ECO:0000256" key="1">
    <source>
        <dbReference type="SAM" id="MobiDB-lite"/>
    </source>
</evidence>
<accession>A0AAN6U192</accession>
<proteinExistence type="predicted"/>
<reference evidence="2" key="2">
    <citation type="submission" date="2023-05" db="EMBL/GenBank/DDBJ databases">
        <authorList>
            <consortium name="Lawrence Berkeley National Laboratory"/>
            <person name="Steindorff A."/>
            <person name="Hensen N."/>
            <person name="Bonometti L."/>
            <person name="Westerberg I."/>
            <person name="Brannstrom I.O."/>
            <person name="Guillou S."/>
            <person name="Cros-Aarteil S."/>
            <person name="Calhoun S."/>
            <person name="Haridas S."/>
            <person name="Kuo A."/>
            <person name="Mondo S."/>
            <person name="Pangilinan J."/>
            <person name="Riley R."/>
            <person name="Labutti K."/>
            <person name="Andreopoulos B."/>
            <person name="Lipzen A."/>
            <person name="Chen C."/>
            <person name="Yanf M."/>
            <person name="Daum C."/>
            <person name="Ng V."/>
            <person name="Clum A."/>
            <person name="Ohm R."/>
            <person name="Martin F."/>
            <person name="Silar P."/>
            <person name="Natvig D."/>
            <person name="Lalanne C."/>
            <person name="Gautier V."/>
            <person name="Ament-Velasquez S.L."/>
            <person name="Kruys A."/>
            <person name="Hutchinson M.I."/>
            <person name="Powell A.J."/>
            <person name="Barry K."/>
            <person name="Miller A.N."/>
            <person name="Grigoriev I.V."/>
            <person name="Debuchy R."/>
            <person name="Gladieux P."/>
            <person name="Thoren M.H."/>
            <person name="Johannesson H."/>
        </authorList>
    </citation>
    <scope>NUCLEOTIDE SEQUENCE</scope>
    <source>
        <strain evidence="2">CBS 731.68</strain>
    </source>
</reference>
<dbReference type="GeneID" id="87833043"/>
<dbReference type="RefSeq" id="XP_062648090.1">
    <property type="nucleotide sequence ID" value="XM_062796275.1"/>
</dbReference>
<organism evidence="2 3">
    <name type="scientific">Parathielavia appendiculata</name>
    <dbReference type="NCBI Taxonomy" id="2587402"/>
    <lineage>
        <taxon>Eukaryota</taxon>
        <taxon>Fungi</taxon>
        <taxon>Dikarya</taxon>
        <taxon>Ascomycota</taxon>
        <taxon>Pezizomycotina</taxon>
        <taxon>Sordariomycetes</taxon>
        <taxon>Sordariomycetidae</taxon>
        <taxon>Sordariales</taxon>
        <taxon>Chaetomiaceae</taxon>
        <taxon>Parathielavia</taxon>
    </lineage>
</organism>
<dbReference type="EMBL" id="MU853227">
    <property type="protein sequence ID" value="KAK4124319.1"/>
    <property type="molecule type" value="Genomic_DNA"/>
</dbReference>
<keyword evidence="3" id="KW-1185">Reference proteome</keyword>
<comment type="caution">
    <text evidence="2">The sequence shown here is derived from an EMBL/GenBank/DDBJ whole genome shotgun (WGS) entry which is preliminary data.</text>
</comment>
<sequence length="334" mass="35068">MLPDETVKDAEPELLAVLETDTTAVDESPADTAELGVADEVNDLEKLGPAERVEEVEPKMRLELNVDVVAVKEPPELVADEPSPLELLDTDRAVVVELSVVNDPELSPVEVVADSAVEIWLMGVTIGLPVLIPARGRVMVLWSDVAELCELADDEDAEPTLSEVSVVNVLLDESVSEALPAPVDARLSALEDGIAAMVDVEKVDLSELELGVNEEEGSCLVVEPAVCDAWAVVAAEAAPVEMAVVVGNSDASLDDTTSAASPLLFDEALSLDAKKVVESLTVPACLGNFAGCVQRRGRMPTGPASAAATSERTHINSVDVRISPVPSGVVLLVM</sequence>
<name>A0AAN6U192_9PEZI</name>
<feature type="region of interest" description="Disordered" evidence="1">
    <location>
        <begin position="18"/>
        <end position="43"/>
    </location>
</feature>
<gene>
    <name evidence="2" type="ORF">N657DRAFT_680329</name>
</gene>
<protein>
    <submittedName>
        <fullName evidence="2">Uncharacterized protein</fullName>
    </submittedName>
</protein>
<reference evidence="2" key="1">
    <citation type="journal article" date="2023" name="Mol. Phylogenet. Evol.">
        <title>Genome-scale phylogeny and comparative genomics of the fungal order Sordariales.</title>
        <authorList>
            <person name="Hensen N."/>
            <person name="Bonometti L."/>
            <person name="Westerberg I."/>
            <person name="Brannstrom I.O."/>
            <person name="Guillou S."/>
            <person name="Cros-Aarteil S."/>
            <person name="Calhoun S."/>
            <person name="Haridas S."/>
            <person name="Kuo A."/>
            <person name="Mondo S."/>
            <person name="Pangilinan J."/>
            <person name="Riley R."/>
            <person name="LaButti K."/>
            <person name="Andreopoulos B."/>
            <person name="Lipzen A."/>
            <person name="Chen C."/>
            <person name="Yan M."/>
            <person name="Daum C."/>
            <person name="Ng V."/>
            <person name="Clum A."/>
            <person name="Steindorff A."/>
            <person name="Ohm R.A."/>
            <person name="Martin F."/>
            <person name="Silar P."/>
            <person name="Natvig D.O."/>
            <person name="Lalanne C."/>
            <person name="Gautier V."/>
            <person name="Ament-Velasquez S.L."/>
            <person name="Kruys A."/>
            <person name="Hutchinson M.I."/>
            <person name="Powell A.J."/>
            <person name="Barry K."/>
            <person name="Miller A.N."/>
            <person name="Grigoriev I.V."/>
            <person name="Debuchy R."/>
            <person name="Gladieux P."/>
            <person name="Hiltunen Thoren M."/>
            <person name="Johannesson H."/>
        </authorList>
    </citation>
    <scope>NUCLEOTIDE SEQUENCE</scope>
    <source>
        <strain evidence="2">CBS 731.68</strain>
    </source>
</reference>
<dbReference type="Proteomes" id="UP001302602">
    <property type="component" value="Unassembled WGS sequence"/>
</dbReference>
<dbReference type="AlphaFoldDB" id="A0AAN6U192"/>
<evidence type="ECO:0000313" key="3">
    <source>
        <dbReference type="Proteomes" id="UP001302602"/>
    </source>
</evidence>